<protein>
    <submittedName>
        <fullName evidence="2">Uncharacterized protein</fullName>
    </submittedName>
</protein>
<dbReference type="EMBL" id="AGNL01022120">
    <property type="protein sequence ID" value="EJK59869.1"/>
    <property type="molecule type" value="Genomic_DNA"/>
</dbReference>
<reference evidence="2 3" key="1">
    <citation type="journal article" date="2012" name="Genome Biol.">
        <title>Genome and low-iron response of an oceanic diatom adapted to chronic iron limitation.</title>
        <authorList>
            <person name="Lommer M."/>
            <person name="Specht M."/>
            <person name="Roy A.S."/>
            <person name="Kraemer L."/>
            <person name="Andreson R."/>
            <person name="Gutowska M.A."/>
            <person name="Wolf J."/>
            <person name="Bergner S.V."/>
            <person name="Schilhabel M.B."/>
            <person name="Klostermeier U.C."/>
            <person name="Beiko R.G."/>
            <person name="Rosenstiel P."/>
            <person name="Hippler M."/>
            <person name="Laroche J."/>
        </authorList>
    </citation>
    <scope>NUCLEOTIDE SEQUENCE [LARGE SCALE GENOMIC DNA]</scope>
    <source>
        <strain evidence="2 3">CCMP1005</strain>
    </source>
</reference>
<sequence length="1283" mass="142533">MDQRDLPACADGCEEDPLEEGEIDETGESSCVPASTNTNQTLTRVTKPIAKHDIVCDPQIHDALSPGNGLQSCAIRSIADLVSAVQSSMVAKPSSLGQKLVSVYTYDGAPTDPKPLSRVLSVRSFVTSTVLRDATRGCVVKHCRVGVFLPYQCANRPERLSNSNRFSTVVHYMRVNKLALLLSVDSVGRFSIISPRETNSDGDYDATMYVVSFNEFLQQAPKNQRDAEMKQLTEQYKDVIAQISSKREIHEGEHKTGTCKRLKNQEEVASTTEPLVAMHVSRRVALGLVRPPLPAQHEEPSILSDQQINVKHKAAPGGKENMTPQTALGNRRVTSSEAHSQANKRRRQIVAPDKPAGNKRSSQRKQSPLVVSSRNAEVYLQEAVELLTSLSQIRDDDERKLEVIICCRNRAEAALKSSPPNEMQSMIRKVFKLAIAETTGGRARLGLLDAILSIKPTKDTEMECLHESVRVLTMVAVNGEVTVERRIHASRVAVNQLSYLYQNACSDEHSRYYNGQLAEISGAMNGLAASHSAAIQRASPFCQPGQYSVLVRLLEDTLAPPGEICRALEIMTGASNHPFTKVLLAYGSALCNPDISTETLLSVDKDCTERFRLISKNNGYVANTGHRLKPDAPTVLLTNYGLTEDATLFCDPSCSTNFVNTNTNPCMLKAVGLVTSTARGAGKSYSNDEVLEKLVMMDANPVLFDKDKYEQGIEPSKFHSRVCERTGDDFLLQKFRITSQALCRRNKASERTVVLTLSATVSRTFFSCGSNAAITALIEVPRYLPHPQAILMGCLSTYKPSAMESFDMSLVTASSGIVVPAPAFGDQSSFETGRKYKTLDEIDRDRNEHAQIMKAVRENNHEASRQLTTFVGVAREQGADDLDLFEFLGEIDTNKGTYGRMLEGRLASAVISNIRSICSNEGQLFEMVEKLDNKKGTLMRTLLRNLASSNREEALREIKRACKSHDNIVEAIREVDDKKGTILKMYVKRDLASSNREAALREIKRTYKSHDKIVEAIREVDDKKGTILKMYVKRDLASSNREAALRVIKRACKSHDKIVAAIREVDNKEGSIMKMYHGELASSDKQKKTWQAVSEILKDRANEDIAAIVFKVTALDDMTQGHPHMTALAKLCGFHHALDHFDGLVSIVKRVKQLVERRGATLTAQDVAELLLGLRRKNGPWLYPRKTLITGLAKVSKWSDEYKTAQVTAPRAYTEEFKKVFKVTKAYWTIRPRTSNDATEAKQQFSRETPLLKYLLVTVIPTEIGKEIAVDLIRTVLCRRTEV</sequence>
<proteinExistence type="predicted"/>
<comment type="caution">
    <text evidence="2">The sequence shown here is derived from an EMBL/GenBank/DDBJ whole genome shotgun (WGS) entry which is preliminary data.</text>
</comment>
<feature type="region of interest" description="Disordered" evidence="1">
    <location>
        <begin position="314"/>
        <end position="371"/>
    </location>
</feature>
<feature type="region of interest" description="Disordered" evidence="1">
    <location>
        <begin position="250"/>
        <end position="270"/>
    </location>
</feature>
<evidence type="ECO:0000313" key="2">
    <source>
        <dbReference type="EMBL" id="EJK59869.1"/>
    </source>
</evidence>
<keyword evidence="3" id="KW-1185">Reference proteome</keyword>
<gene>
    <name evidence="2" type="ORF">THAOC_19858</name>
</gene>
<name>K0S4U4_THAOC</name>
<feature type="compositionally biased region" description="Polar residues" evidence="1">
    <location>
        <begin position="322"/>
        <end position="341"/>
    </location>
</feature>
<organism evidence="2 3">
    <name type="scientific">Thalassiosira oceanica</name>
    <name type="common">Marine diatom</name>
    <dbReference type="NCBI Taxonomy" id="159749"/>
    <lineage>
        <taxon>Eukaryota</taxon>
        <taxon>Sar</taxon>
        <taxon>Stramenopiles</taxon>
        <taxon>Ochrophyta</taxon>
        <taxon>Bacillariophyta</taxon>
        <taxon>Coscinodiscophyceae</taxon>
        <taxon>Thalassiosirophycidae</taxon>
        <taxon>Thalassiosirales</taxon>
        <taxon>Thalassiosiraceae</taxon>
        <taxon>Thalassiosira</taxon>
    </lineage>
</organism>
<evidence type="ECO:0000313" key="3">
    <source>
        <dbReference type="Proteomes" id="UP000266841"/>
    </source>
</evidence>
<feature type="region of interest" description="Disordered" evidence="1">
    <location>
        <begin position="1"/>
        <end position="35"/>
    </location>
</feature>
<evidence type="ECO:0000256" key="1">
    <source>
        <dbReference type="SAM" id="MobiDB-lite"/>
    </source>
</evidence>
<dbReference type="Proteomes" id="UP000266841">
    <property type="component" value="Unassembled WGS sequence"/>
</dbReference>
<accession>K0S4U4</accession>
<feature type="compositionally biased region" description="Acidic residues" evidence="1">
    <location>
        <begin position="12"/>
        <end position="27"/>
    </location>
</feature>